<feature type="compositionally biased region" description="Polar residues" evidence="1">
    <location>
        <begin position="197"/>
        <end position="213"/>
    </location>
</feature>
<dbReference type="Proteomes" id="UP001497482">
    <property type="component" value="Chromosome 8"/>
</dbReference>
<feature type="region of interest" description="Disordered" evidence="1">
    <location>
        <begin position="443"/>
        <end position="482"/>
    </location>
</feature>
<evidence type="ECO:0000256" key="1">
    <source>
        <dbReference type="SAM" id="MobiDB-lite"/>
    </source>
</evidence>
<dbReference type="EMBL" id="OZ035830">
    <property type="protein sequence ID" value="CAL1613566.1"/>
    <property type="molecule type" value="Genomic_DNA"/>
</dbReference>
<organism evidence="2 3">
    <name type="scientific">Knipowitschia caucasica</name>
    <name type="common">Caucasian dwarf goby</name>
    <name type="synonym">Pomatoschistus caucasicus</name>
    <dbReference type="NCBI Taxonomy" id="637954"/>
    <lineage>
        <taxon>Eukaryota</taxon>
        <taxon>Metazoa</taxon>
        <taxon>Chordata</taxon>
        <taxon>Craniata</taxon>
        <taxon>Vertebrata</taxon>
        <taxon>Euteleostomi</taxon>
        <taxon>Actinopterygii</taxon>
        <taxon>Neopterygii</taxon>
        <taxon>Teleostei</taxon>
        <taxon>Neoteleostei</taxon>
        <taxon>Acanthomorphata</taxon>
        <taxon>Gobiaria</taxon>
        <taxon>Gobiiformes</taxon>
        <taxon>Gobioidei</taxon>
        <taxon>Gobiidae</taxon>
        <taxon>Gobiinae</taxon>
        <taxon>Knipowitschia</taxon>
    </lineage>
</organism>
<feature type="region of interest" description="Disordered" evidence="1">
    <location>
        <begin position="183"/>
        <end position="214"/>
    </location>
</feature>
<feature type="region of interest" description="Disordered" evidence="1">
    <location>
        <begin position="375"/>
        <end position="428"/>
    </location>
</feature>
<name>A0AAV2MK72_KNICA</name>
<keyword evidence="3" id="KW-1185">Reference proteome</keyword>
<proteinExistence type="predicted"/>
<sequence length="482" mass="53251">MALLDRENFWKKKFEQEKDAKERLLKRLHKEPTVSINVDELTNVLGAEPRVRRIQGTDNQKGQCYQIELGASEDHEAKFYKAIITVTVGHDLEELEVKPAVSVVDEETAPSGTQAEAETAVDHSLESDANLTDTAMENLSTERDILNETVSAVEAPMSVPNAALDTVSGAPAQKADFPQVIKNKKKRKNKKAAKLTMRSTPQVQEPNETQTAKASEDFDHEAEFYKAINTVTIGHDLEELEVKPAVSVVDEETTPSGIQAEAETAEDKSLESDANLTDTVVENLSTEKEILESDANHTDSHVCMSVWCACPLKQREILNETVSAVKAPLSVPNAALDSVSGAPALKAEFPQVIKNKKKRKNKKAAKLTIRSKLQVQEPTETSRGYNCEGSVSPEDGSVSLLRRDGHDGRHHTWPQCEKDKVTEEEESQPTMCRIFNKRKQTECCKKGPTGYSKGPTAPSRGPAGNSRGPYVWRRTPVSNKKR</sequence>
<gene>
    <name evidence="2" type="ORF">KC01_LOCUS39755</name>
</gene>
<feature type="compositionally biased region" description="Polar residues" evidence="1">
    <location>
        <begin position="375"/>
        <end position="384"/>
    </location>
</feature>
<accession>A0AAV2MK72</accession>
<evidence type="ECO:0000313" key="2">
    <source>
        <dbReference type="EMBL" id="CAL1613566.1"/>
    </source>
</evidence>
<evidence type="ECO:0000313" key="3">
    <source>
        <dbReference type="Proteomes" id="UP001497482"/>
    </source>
</evidence>
<reference evidence="2 3" key="1">
    <citation type="submission" date="2024-04" db="EMBL/GenBank/DDBJ databases">
        <authorList>
            <person name="Waldvogel A.-M."/>
            <person name="Schoenle A."/>
        </authorList>
    </citation>
    <scope>NUCLEOTIDE SEQUENCE [LARGE SCALE GENOMIC DNA]</scope>
</reference>
<feature type="region of interest" description="Disordered" evidence="1">
    <location>
        <begin position="248"/>
        <end position="271"/>
    </location>
</feature>
<feature type="compositionally biased region" description="Basic residues" evidence="1">
    <location>
        <begin position="183"/>
        <end position="193"/>
    </location>
</feature>
<dbReference type="AlphaFoldDB" id="A0AAV2MK72"/>
<protein>
    <submittedName>
        <fullName evidence="2">Uncharacterized protein</fullName>
    </submittedName>
</protein>